<dbReference type="PROSITE" id="PS51725">
    <property type="entry name" value="ABM"/>
    <property type="match status" value="1"/>
</dbReference>
<organism evidence="2 3">
    <name type="scientific">Aeromonas sanarellii</name>
    <dbReference type="NCBI Taxonomy" id="633415"/>
    <lineage>
        <taxon>Bacteria</taxon>
        <taxon>Pseudomonadati</taxon>
        <taxon>Pseudomonadota</taxon>
        <taxon>Gammaproteobacteria</taxon>
        <taxon>Aeromonadales</taxon>
        <taxon>Aeromonadaceae</taxon>
        <taxon>Aeromonas</taxon>
    </lineage>
</organism>
<dbReference type="Pfam" id="PF03992">
    <property type="entry name" value="ABM"/>
    <property type="match status" value="1"/>
</dbReference>
<comment type="caution">
    <text evidence="2">The sequence shown here is derived from an EMBL/GenBank/DDBJ whole genome shotgun (WGS) entry which is preliminary data.</text>
</comment>
<dbReference type="Proteomes" id="UP000666661">
    <property type="component" value="Unassembled WGS sequence"/>
</dbReference>
<gene>
    <name evidence="2" type="ORF">J8I01_03790</name>
</gene>
<evidence type="ECO:0000313" key="2">
    <source>
        <dbReference type="EMBL" id="MBP0601643.1"/>
    </source>
</evidence>
<reference evidence="2 3" key="1">
    <citation type="submission" date="2021-03" db="EMBL/GenBank/DDBJ databases">
        <title>Plant growth promoting bacteria isolated from wild legumes nodules and trapping Phaseolus vulgaris L. nodules in the center and southern Mexico.</title>
        <authorList>
            <person name="Estrada P."/>
        </authorList>
    </citation>
    <scope>NUCLEOTIDE SEQUENCE [LARGE SCALE GENOMIC DNA]</scope>
    <source>
        <strain evidence="2 3">MaGu-431</strain>
    </source>
</reference>
<dbReference type="GO" id="GO:0004497">
    <property type="term" value="F:monooxygenase activity"/>
    <property type="evidence" value="ECO:0007669"/>
    <property type="project" value="UniProtKB-KW"/>
</dbReference>
<dbReference type="SUPFAM" id="SSF54909">
    <property type="entry name" value="Dimeric alpha+beta barrel"/>
    <property type="match status" value="1"/>
</dbReference>
<keyword evidence="3" id="KW-1185">Reference proteome</keyword>
<dbReference type="InterPro" id="IPR007138">
    <property type="entry name" value="ABM_dom"/>
</dbReference>
<evidence type="ECO:0000313" key="3">
    <source>
        <dbReference type="Proteomes" id="UP000666661"/>
    </source>
</evidence>
<sequence>MILEVAHLQIIPGQVPAFEQAFEEAQRIISAMPGYKGHQLQRSLTDHHRYLLLVRWQRLEDHTQGFRGSPQYQEWKALLHHFYDPFPTVEHFQDATPISAAS</sequence>
<protein>
    <submittedName>
        <fullName evidence="2">Antibiotic biosynthesis monooxygenase</fullName>
    </submittedName>
</protein>
<evidence type="ECO:0000259" key="1">
    <source>
        <dbReference type="PROSITE" id="PS51725"/>
    </source>
</evidence>
<name>A0ABS4B2N5_9GAMM</name>
<proteinExistence type="predicted"/>
<keyword evidence="2" id="KW-0560">Oxidoreductase</keyword>
<dbReference type="RefSeq" id="WP_209792520.1">
    <property type="nucleotide sequence ID" value="NZ_JAGIQF010000001.1"/>
</dbReference>
<dbReference type="EMBL" id="JAGIQF010000001">
    <property type="protein sequence ID" value="MBP0601643.1"/>
    <property type="molecule type" value="Genomic_DNA"/>
</dbReference>
<dbReference type="Gene3D" id="3.30.70.100">
    <property type="match status" value="1"/>
</dbReference>
<dbReference type="InterPro" id="IPR011008">
    <property type="entry name" value="Dimeric_a/b-barrel"/>
</dbReference>
<feature type="domain" description="ABM" evidence="1">
    <location>
        <begin position="2"/>
        <end position="92"/>
    </location>
</feature>
<accession>A0ABS4B2N5</accession>
<keyword evidence="2" id="KW-0503">Monooxygenase</keyword>